<organism evidence="1 2">
    <name type="scientific">Pseudomonas mohnii</name>
    <dbReference type="NCBI Taxonomy" id="395600"/>
    <lineage>
        <taxon>Bacteria</taxon>
        <taxon>Pseudomonadati</taxon>
        <taxon>Pseudomonadota</taxon>
        <taxon>Gammaproteobacteria</taxon>
        <taxon>Pseudomonadales</taxon>
        <taxon>Pseudomonadaceae</taxon>
        <taxon>Pseudomonas</taxon>
    </lineage>
</organism>
<evidence type="ECO:0000313" key="1">
    <source>
        <dbReference type="EMBL" id="SED25604.1"/>
    </source>
</evidence>
<dbReference type="Proteomes" id="UP000199665">
    <property type="component" value="Unassembled WGS sequence"/>
</dbReference>
<evidence type="ECO:0000313" key="2">
    <source>
        <dbReference type="Proteomes" id="UP000199665"/>
    </source>
</evidence>
<dbReference type="Gene3D" id="1.20.120.1060">
    <property type="match status" value="1"/>
</dbReference>
<reference evidence="1 2" key="1">
    <citation type="submission" date="2016-10" db="EMBL/GenBank/DDBJ databases">
        <authorList>
            <person name="Varghese N."/>
            <person name="Submissions S."/>
        </authorList>
    </citation>
    <scope>NUCLEOTIDE SEQUENCE [LARGE SCALE GENOMIC DNA]</scope>
    <source>
        <strain evidence="1 2">DSM 18327</strain>
    </source>
</reference>
<proteinExistence type="predicted"/>
<keyword evidence="2" id="KW-1185">Reference proteome</keyword>
<sequence length="177" mass="19798">MNDEIVANDLSWALNDLVLDLISAVSMGREVLAADRNGPGGIEKLCGRLRVCNHSIVLSLFKLNELRNHYGAFIKKLPVSVVEDFFSHMKKVKKFNVGDLRNAHVAHPIDQKTNAPISIEKLEGLMGLMTGKDNLDSESFYRWICPEKPSGEKCLVNSMLAIIGLCREVTKDQFKRS</sequence>
<protein>
    <submittedName>
        <fullName evidence="1">Uncharacterized protein</fullName>
    </submittedName>
</protein>
<comment type="caution">
    <text evidence="1">The sequence shown here is derived from an EMBL/GenBank/DDBJ whole genome shotgun (WGS) entry which is preliminary data.</text>
</comment>
<dbReference type="EMBL" id="FNRV01000001">
    <property type="protein sequence ID" value="SED25604.1"/>
    <property type="molecule type" value="Genomic_DNA"/>
</dbReference>
<dbReference type="RefSeq" id="WP_090467657.1">
    <property type="nucleotide sequence ID" value="NZ_FNRV01000001.1"/>
</dbReference>
<accession>A0ABY0YB11</accession>
<gene>
    <name evidence="1" type="ORF">SAMN05216205_4700</name>
</gene>
<name>A0ABY0YB11_9PSED</name>